<proteinExistence type="inferred from homology"/>
<comment type="caution">
    <text evidence="4">The sequence shown here is derived from an EMBL/GenBank/DDBJ whole genome shotgun (WGS) entry which is preliminary data.</text>
</comment>
<dbReference type="AlphaFoldDB" id="A0A8H6MNW8"/>
<dbReference type="GO" id="GO:0016616">
    <property type="term" value="F:oxidoreductase activity, acting on the CH-OH group of donors, NAD or NADP as acceptor"/>
    <property type="evidence" value="ECO:0007669"/>
    <property type="project" value="TreeGrafter"/>
</dbReference>
<dbReference type="SUPFAM" id="SSF51735">
    <property type="entry name" value="NAD(P)-binding Rossmann-fold domains"/>
    <property type="match status" value="1"/>
</dbReference>
<accession>A0A8H6MNW8</accession>
<gene>
    <name evidence="4" type="ORF">CMUS01_15236</name>
</gene>
<evidence type="ECO:0000313" key="4">
    <source>
        <dbReference type="EMBL" id="KAF6802880.1"/>
    </source>
</evidence>
<dbReference type="InterPro" id="IPR036291">
    <property type="entry name" value="NAD(P)-bd_dom_sf"/>
</dbReference>
<organism evidence="4 5">
    <name type="scientific">Colletotrichum musicola</name>
    <dbReference type="NCBI Taxonomy" id="2175873"/>
    <lineage>
        <taxon>Eukaryota</taxon>
        <taxon>Fungi</taxon>
        <taxon>Dikarya</taxon>
        <taxon>Ascomycota</taxon>
        <taxon>Pezizomycotina</taxon>
        <taxon>Sordariomycetes</taxon>
        <taxon>Hypocreomycetidae</taxon>
        <taxon>Glomerellales</taxon>
        <taxon>Glomerellaceae</taxon>
        <taxon>Colletotrichum</taxon>
        <taxon>Colletotrichum orchidearum species complex</taxon>
    </lineage>
</organism>
<dbReference type="CDD" id="cd05227">
    <property type="entry name" value="AR_SDR_e"/>
    <property type="match status" value="1"/>
</dbReference>
<reference evidence="4" key="1">
    <citation type="journal article" date="2020" name="Phytopathology">
        <title>Genome Sequence Resources of Colletotrichum truncatum, C. plurivorum, C. musicola, and C. sojae: Four Species Pathogenic to Soybean (Glycine max).</title>
        <authorList>
            <person name="Rogerio F."/>
            <person name="Boufleur T.R."/>
            <person name="Ciampi-Guillardi M."/>
            <person name="Sukno S.A."/>
            <person name="Thon M.R."/>
            <person name="Massola Junior N.S."/>
            <person name="Baroncelli R."/>
        </authorList>
    </citation>
    <scope>NUCLEOTIDE SEQUENCE</scope>
    <source>
        <strain evidence="4">LFN0074</strain>
    </source>
</reference>
<evidence type="ECO:0000256" key="1">
    <source>
        <dbReference type="ARBA" id="ARBA00023002"/>
    </source>
</evidence>
<name>A0A8H6MNW8_9PEZI</name>
<dbReference type="Gene3D" id="3.40.50.720">
    <property type="entry name" value="NAD(P)-binding Rossmann-like Domain"/>
    <property type="match status" value="1"/>
</dbReference>
<evidence type="ECO:0000256" key="2">
    <source>
        <dbReference type="ARBA" id="ARBA00023445"/>
    </source>
</evidence>
<sequence length="340" mass="36591">MTKVLVTGGTGFLAGHVIDTLLQRGHTVLTTVRSQDKAKTVLSCFQDIPRSKLDTVIVPDIAADGAFSALGSHGLEAVIHVASPFHYNVIDPKKDLIDPAVLGTTGVLKAIKESCPGVKRVVVTSSFAAVMNPHLVGSGAAKTYSEEDWNPLTLEDALASPMNAYVVSKILAEKAAWDFVSSEKPSFSISTINPPMIYGPVRHPVASLSAVNTSNQMLAETILGKHKDGLPPTMLPLWVDVRDVALAHVKAMETDEAAGKRFFVTAGYCSNAEMGKIVWDNFPELRTKLPDTENMGGAPNPRLQSFGYDTSRAKRILGMTFTPYEKTVVDSVKSLQGLQE</sequence>
<dbReference type="PANTHER" id="PTHR10366:SF564">
    <property type="entry name" value="STEROL-4-ALPHA-CARBOXYLATE 3-DEHYDROGENASE, DECARBOXYLATING"/>
    <property type="match status" value="1"/>
</dbReference>
<evidence type="ECO:0000259" key="3">
    <source>
        <dbReference type="Pfam" id="PF01370"/>
    </source>
</evidence>
<dbReference type="EMBL" id="WIGM01001236">
    <property type="protein sequence ID" value="KAF6802880.1"/>
    <property type="molecule type" value="Genomic_DNA"/>
</dbReference>
<dbReference type="InterPro" id="IPR050425">
    <property type="entry name" value="NAD(P)_dehydrat-like"/>
</dbReference>
<dbReference type="InterPro" id="IPR001509">
    <property type="entry name" value="Epimerase_deHydtase"/>
</dbReference>
<keyword evidence="5" id="KW-1185">Reference proteome</keyword>
<comment type="similarity">
    <text evidence="2">Belongs to the NAD(P)-dependent epimerase/dehydratase family. Dihydroflavonol-4-reductase subfamily.</text>
</comment>
<dbReference type="FunFam" id="3.40.50.720:FF:000191">
    <property type="entry name" value="Methylglyoxal reductase (NADPH-dependent)"/>
    <property type="match status" value="1"/>
</dbReference>
<keyword evidence="1" id="KW-0560">Oxidoreductase</keyword>
<dbReference type="Pfam" id="PF01370">
    <property type="entry name" value="Epimerase"/>
    <property type="match status" value="1"/>
</dbReference>
<dbReference type="PANTHER" id="PTHR10366">
    <property type="entry name" value="NAD DEPENDENT EPIMERASE/DEHYDRATASE"/>
    <property type="match status" value="1"/>
</dbReference>
<dbReference type="OrthoDB" id="2735536at2759"/>
<feature type="domain" description="NAD-dependent epimerase/dehydratase" evidence="3">
    <location>
        <begin position="4"/>
        <end position="258"/>
    </location>
</feature>
<dbReference type="Proteomes" id="UP000639643">
    <property type="component" value="Unassembled WGS sequence"/>
</dbReference>
<protein>
    <submittedName>
        <fullName evidence="4">Ketoreductase</fullName>
    </submittedName>
</protein>
<evidence type="ECO:0000313" key="5">
    <source>
        <dbReference type="Proteomes" id="UP000639643"/>
    </source>
</evidence>